<dbReference type="AlphaFoldDB" id="A0AAE1C5K2"/>
<feature type="compositionally biased region" description="Polar residues" evidence="1">
    <location>
        <begin position="323"/>
        <end position="333"/>
    </location>
</feature>
<feature type="region of interest" description="Disordered" evidence="1">
    <location>
        <begin position="123"/>
        <end position="197"/>
    </location>
</feature>
<accession>A0AAE1C5K2</accession>
<feature type="compositionally biased region" description="Basic and acidic residues" evidence="1">
    <location>
        <begin position="408"/>
        <end position="417"/>
    </location>
</feature>
<evidence type="ECO:0000256" key="1">
    <source>
        <dbReference type="SAM" id="MobiDB-lite"/>
    </source>
</evidence>
<proteinExistence type="predicted"/>
<protein>
    <submittedName>
        <fullName evidence="2">Uncharacterized protein</fullName>
    </submittedName>
</protein>
<feature type="compositionally biased region" description="Polar residues" evidence="1">
    <location>
        <begin position="131"/>
        <end position="159"/>
    </location>
</feature>
<organism evidence="2 3">
    <name type="scientific">Recurvomyces mirabilis</name>
    <dbReference type="NCBI Taxonomy" id="574656"/>
    <lineage>
        <taxon>Eukaryota</taxon>
        <taxon>Fungi</taxon>
        <taxon>Dikarya</taxon>
        <taxon>Ascomycota</taxon>
        <taxon>Pezizomycotina</taxon>
        <taxon>Dothideomycetes</taxon>
        <taxon>Dothideomycetidae</taxon>
        <taxon>Mycosphaerellales</taxon>
        <taxon>Teratosphaeriaceae</taxon>
        <taxon>Recurvomyces</taxon>
    </lineage>
</organism>
<feature type="compositionally biased region" description="Basic residues" evidence="1">
    <location>
        <begin position="395"/>
        <end position="406"/>
    </location>
</feature>
<comment type="caution">
    <text evidence="2">The sequence shown here is derived from an EMBL/GenBank/DDBJ whole genome shotgun (WGS) entry which is preliminary data.</text>
</comment>
<keyword evidence="3" id="KW-1185">Reference proteome</keyword>
<reference evidence="2" key="1">
    <citation type="submission" date="2023-07" db="EMBL/GenBank/DDBJ databases">
        <title>Black Yeasts Isolated from many extreme environments.</title>
        <authorList>
            <person name="Coleine C."/>
            <person name="Stajich J.E."/>
            <person name="Selbmann L."/>
        </authorList>
    </citation>
    <scope>NUCLEOTIDE SEQUENCE</scope>
    <source>
        <strain evidence="2">CCFEE 5485</strain>
    </source>
</reference>
<dbReference type="Proteomes" id="UP001274830">
    <property type="component" value="Unassembled WGS sequence"/>
</dbReference>
<evidence type="ECO:0000313" key="2">
    <source>
        <dbReference type="EMBL" id="KAK3678913.1"/>
    </source>
</evidence>
<evidence type="ECO:0000313" key="3">
    <source>
        <dbReference type="Proteomes" id="UP001274830"/>
    </source>
</evidence>
<feature type="compositionally biased region" description="Low complexity" evidence="1">
    <location>
        <begin position="420"/>
        <end position="431"/>
    </location>
</feature>
<feature type="compositionally biased region" description="Basic and acidic residues" evidence="1">
    <location>
        <begin position="306"/>
        <end position="322"/>
    </location>
</feature>
<feature type="region of interest" description="Disordered" evidence="1">
    <location>
        <begin position="54"/>
        <end position="81"/>
    </location>
</feature>
<sequence>MNVDLEMVDEELWATLSGSATRQWSDGVNAIDGFFADAPIPDYIDQGSKCAVRTQATHHKGDRDYGTTDDQPHLGMPNNTQLPNRAREERAAAPAINSSATTTTDEFATLLDDLNHVGGLLETEDADMPDTDSTSKFDSQPATSAVHDTNRSPIASPTDSAWAKHLTSPKPGPKNHDGKSPTHTAAKNIPSASVLPLRTSPRCTAMMVGYGRGSKAPAKEEALTMASVAQVRSDKHARLRGEADDAAAKPQDVTSDGEMKRTAKATEADIDTRREAPLAAEVDSSLAPNELPSASATPRKGRPKAKTNEHAKSTVLTVHEDVQTTPKTRSAMKSQEPEVTLQHQSDEASSPAPNSGTSASVEQSVASRTPRTTTTGQDDTIADRSAEVAEIRAAKPPKKKMKRNSTKSRGDISKLMDDPTTTTIDTKTPGRTTRKQVKEAYAAQPNGAATAKKRHQEK</sequence>
<feature type="compositionally biased region" description="Polar residues" evidence="1">
    <location>
        <begin position="341"/>
        <end position="367"/>
    </location>
</feature>
<gene>
    <name evidence="2" type="ORF">LTR78_001366</name>
</gene>
<name>A0AAE1C5K2_9PEZI</name>
<feature type="compositionally biased region" description="Basic and acidic residues" evidence="1">
    <location>
        <begin position="257"/>
        <end position="276"/>
    </location>
</feature>
<feature type="compositionally biased region" description="Basic and acidic residues" evidence="1">
    <location>
        <begin position="59"/>
        <end position="72"/>
    </location>
</feature>
<feature type="region of interest" description="Disordered" evidence="1">
    <location>
        <begin position="233"/>
        <end position="458"/>
    </location>
</feature>
<feature type="compositionally biased region" description="Basic and acidic residues" evidence="1">
    <location>
        <begin position="381"/>
        <end position="393"/>
    </location>
</feature>
<feature type="compositionally biased region" description="Basic and acidic residues" evidence="1">
    <location>
        <begin position="233"/>
        <end position="247"/>
    </location>
</feature>
<dbReference type="EMBL" id="JAUTXT010000003">
    <property type="protein sequence ID" value="KAK3678913.1"/>
    <property type="molecule type" value="Genomic_DNA"/>
</dbReference>